<organism evidence="7 8">
    <name type="scientific">Phaeoacremonium minimum (strain UCR-PA7)</name>
    <name type="common">Esca disease fungus</name>
    <name type="synonym">Togninia minima</name>
    <dbReference type="NCBI Taxonomy" id="1286976"/>
    <lineage>
        <taxon>Eukaryota</taxon>
        <taxon>Fungi</taxon>
        <taxon>Dikarya</taxon>
        <taxon>Ascomycota</taxon>
        <taxon>Pezizomycotina</taxon>
        <taxon>Sordariomycetes</taxon>
        <taxon>Sordariomycetidae</taxon>
        <taxon>Togniniales</taxon>
        <taxon>Togniniaceae</taxon>
        <taxon>Phaeoacremonium</taxon>
    </lineage>
</organism>
<feature type="domain" description="SLC12A transporter C-terminal" evidence="6">
    <location>
        <begin position="121"/>
        <end position="184"/>
    </location>
</feature>
<evidence type="ECO:0000259" key="6">
    <source>
        <dbReference type="Pfam" id="PF03522"/>
    </source>
</evidence>
<dbReference type="Proteomes" id="UP000014074">
    <property type="component" value="Unassembled WGS sequence"/>
</dbReference>
<evidence type="ECO:0000313" key="7">
    <source>
        <dbReference type="EMBL" id="EON97675.1"/>
    </source>
</evidence>
<comment type="subcellular location">
    <subcellularLocation>
        <location evidence="1">Membrane</location>
        <topology evidence="1">Multi-pass membrane protein</topology>
    </subcellularLocation>
</comment>
<dbReference type="AlphaFoldDB" id="R8BEG5"/>
<evidence type="ECO:0000256" key="4">
    <source>
        <dbReference type="ARBA" id="ARBA00023136"/>
    </source>
</evidence>
<dbReference type="GO" id="GO:0055075">
    <property type="term" value="P:potassium ion homeostasis"/>
    <property type="evidence" value="ECO:0007669"/>
    <property type="project" value="TreeGrafter"/>
</dbReference>
<keyword evidence="2" id="KW-0812">Transmembrane</keyword>
<keyword evidence="4" id="KW-0472">Membrane</keyword>
<evidence type="ECO:0000256" key="3">
    <source>
        <dbReference type="ARBA" id="ARBA00022989"/>
    </source>
</evidence>
<dbReference type="PANTHER" id="PTHR11827">
    <property type="entry name" value="SOLUTE CARRIER FAMILY 12, CATION COTRANSPORTERS"/>
    <property type="match status" value="1"/>
</dbReference>
<evidence type="ECO:0000313" key="8">
    <source>
        <dbReference type="Proteomes" id="UP000014074"/>
    </source>
</evidence>
<evidence type="ECO:0000256" key="5">
    <source>
        <dbReference type="SAM" id="MobiDB-lite"/>
    </source>
</evidence>
<evidence type="ECO:0000256" key="2">
    <source>
        <dbReference type="ARBA" id="ARBA00022692"/>
    </source>
</evidence>
<accession>R8BEG5</accession>
<sequence length="188" mass="20487">MVTTSPEGSGPTIMFAETEAPRERPAMSRTNSAARFSSRPIPETKIRSEGEAGPTVSFAEPEYSERATSPSRRDEPTDAQINIPELLMNYNFKTAEDNASGSSYSSQGLPLSFNDLPSRAQYLILNELMRQNSSDAAVVLTTLPIPEEGTCESEEASVRYLSDVEVLTHDLPPVLLVLSNNMTVTVSL</sequence>
<dbReference type="GO" id="GO:0005774">
    <property type="term" value="C:vacuolar membrane"/>
    <property type="evidence" value="ECO:0007669"/>
    <property type="project" value="TreeGrafter"/>
</dbReference>
<dbReference type="RefSeq" id="XP_007917672.1">
    <property type="nucleotide sequence ID" value="XM_007919481.1"/>
</dbReference>
<gene>
    <name evidence="7" type="ORF">UCRPA7_6946</name>
</gene>
<dbReference type="GO" id="GO:0034486">
    <property type="term" value="P:vacuolar transmembrane transport"/>
    <property type="evidence" value="ECO:0007669"/>
    <property type="project" value="TreeGrafter"/>
</dbReference>
<keyword evidence="8" id="KW-1185">Reference proteome</keyword>
<name>R8BEG5_PHAM7</name>
<dbReference type="eggNOG" id="KOG1288">
    <property type="taxonomic scope" value="Eukaryota"/>
</dbReference>
<dbReference type="Pfam" id="PF03522">
    <property type="entry name" value="SLC12"/>
    <property type="match status" value="1"/>
</dbReference>
<reference evidence="8" key="1">
    <citation type="journal article" date="2013" name="Genome Announc.">
        <title>Draft genome sequence of the ascomycete Phaeoacremonium aleophilum strain UCR-PA7, a causal agent of the esca disease complex in grapevines.</title>
        <authorList>
            <person name="Blanco-Ulate B."/>
            <person name="Rolshausen P."/>
            <person name="Cantu D."/>
        </authorList>
    </citation>
    <scope>NUCLEOTIDE SEQUENCE [LARGE SCALE GENOMIC DNA]</scope>
    <source>
        <strain evidence="8">UCR-PA7</strain>
    </source>
</reference>
<dbReference type="InterPro" id="IPR004842">
    <property type="entry name" value="SLC12A_fam"/>
</dbReference>
<keyword evidence="3" id="KW-1133">Transmembrane helix</keyword>
<dbReference type="InterPro" id="IPR018491">
    <property type="entry name" value="SLC12_C"/>
</dbReference>
<feature type="region of interest" description="Disordered" evidence="5">
    <location>
        <begin position="1"/>
        <end position="78"/>
    </location>
</feature>
<dbReference type="GO" id="GO:0006884">
    <property type="term" value="P:cell volume homeostasis"/>
    <property type="evidence" value="ECO:0007669"/>
    <property type="project" value="TreeGrafter"/>
</dbReference>
<evidence type="ECO:0000256" key="1">
    <source>
        <dbReference type="ARBA" id="ARBA00004141"/>
    </source>
</evidence>
<protein>
    <submittedName>
        <fullName evidence="7">Putative solute carrier family 12 member 3 protein</fullName>
    </submittedName>
</protein>
<dbReference type="GO" id="GO:0015379">
    <property type="term" value="F:potassium:chloride symporter activity"/>
    <property type="evidence" value="ECO:0007669"/>
    <property type="project" value="TreeGrafter"/>
</dbReference>
<dbReference type="OrthoDB" id="2020542at2759"/>
<dbReference type="EMBL" id="KB933264">
    <property type="protein sequence ID" value="EON97675.1"/>
    <property type="molecule type" value="Genomic_DNA"/>
</dbReference>
<dbReference type="GO" id="GO:0055064">
    <property type="term" value="P:chloride ion homeostasis"/>
    <property type="evidence" value="ECO:0007669"/>
    <property type="project" value="TreeGrafter"/>
</dbReference>
<dbReference type="KEGG" id="tmn:UCRPA7_6946"/>
<proteinExistence type="predicted"/>
<dbReference type="PANTHER" id="PTHR11827:SF72">
    <property type="entry name" value="GH08340P"/>
    <property type="match status" value="1"/>
</dbReference>
<dbReference type="HOGENOM" id="CLU_1442006_0_0_1"/>
<dbReference type="GeneID" id="19327655"/>